<evidence type="ECO:0000313" key="2">
    <source>
        <dbReference type="EMBL" id="WKN36309.1"/>
    </source>
</evidence>
<dbReference type="AlphaFoldDB" id="A0AA49JG03"/>
<reference evidence="2" key="2">
    <citation type="journal article" date="2024" name="Antonie Van Leeuwenhoek">
        <title>Roseihalotalea indica gen. nov., sp. nov., a halophilic Bacteroidetes from mesopelagic Southwest Indian Ocean with higher carbohydrate metabolic potential.</title>
        <authorList>
            <person name="Chen B."/>
            <person name="Zhang M."/>
            <person name="Lin D."/>
            <person name="Ye J."/>
            <person name="Tang K."/>
        </authorList>
    </citation>
    <scope>NUCLEOTIDE SEQUENCE</scope>
    <source>
        <strain evidence="2">TK19036</strain>
    </source>
</reference>
<feature type="domain" description="CHAD" evidence="1">
    <location>
        <begin position="4"/>
        <end position="283"/>
    </location>
</feature>
<dbReference type="PANTHER" id="PTHR39339">
    <property type="entry name" value="SLR1444 PROTEIN"/>
    <property type="match status" value="1"/>
</dbReference>
<dbReference type="PROSITE" id="PS51708">
    <property type="entry name" value="CHAD"/>
    <property type="match status" value="1"/>
</dbReference>
<dbReference type="PANTHER" id="PTHR39339:SF1">
    <property type="entry name" value="CHAD DOMAIN-CONTAINING PROTEIN"/>
    <property type="match status" value="1"/>
</dbReference>
<reference evidence="2" key="1">
    <citation type="journal article" date="2023" name="Comput. Struct. Biotechnol. J.">
        <title>Discovery of a novel marine Bacteroidetes with a rich repertoire of carbohydrate-active enzymes.</title>
        <authorList>
            <person name="Chen B."/>
            <person name="Liu G."/>
            <person name="Chen Q."/>
            <person name="Wang H."/>
            <person name="Liu L."/>
            <person name="Tang K."/>
        </authorList>
    </citation>
    <scope>NUCLEOTIDE SEQUENCE</scope>
    <source>
        <strain evidence="2">TK19036</strain>
    </source>
</reference>
<sequence>MKTDIQPNDNVSSQIQEILHNRLDACRQALQNTDPHAGIHEARKQLKKIRAIVRLVRDDIPKKEYQRSNIYFRDVGRLLSDARDTSALLEVSMTLHDNVNDASLKALLERVMHHLMAKKSAVTRYQIHQNHLLKHTLEALASAEEYVQNLQTERHGFNALSASIERVYKRGKLMMEESASHPSPENYHEWRKRVKYLRYQLNAITPIWPSMMETLEDELHELTDALGTDHDFYVLHQTILTSNLNDQDDWMPLFHFIATQRKRYETKAFHLGTKLYCWKPSQFTNWLQTSWKTSQAETISQEESLIAV</sequence>
<dbReference type="Pfam" id="PF05235">
    <property type="entry name" value="CHAD"/>
    <property type="match status" value="1"/>
</dbReference>
<dbReference type="SMART" id="SM00880">
    <property type="entry name" value="CHAD"/>
    <property type="match status" value="1"/>
</dbReference>
<dbReference type="InterPro" id="IPR038186">
    <property type="entry name" value="CHAD_dom_sf"/>
</dbReference>
<protein>
    <submittedName>
        <fullName evidence="2">CHAD domain-containing protein</fullName>
    </submittedName>
</protein>
<evidence type="ECO:0000259" key="1">
    <source>
        <dbReference type="PROSITE" id="PS51708"/>
    </source>
</evidence>
<dbReference type="Gene3D" id="1.40.20.10">
    <property type="entry name" value="CHAD domain"/>
    <property type="match status" value="1"/>
</dbReference>
<gene>
    <name evidence="2" type="ORF">K4G66_28520</name>
</gene>
<dbReference type="EMBL" id="CP120682">
    <property type="protein sequence ID" value="WKN36309.1"/>
    <property type="molecule type" value="Genomic_DNA"/>
</dbReference>
<organism evidence="2">
    <name type="scientific">Roseihalotalea indica</name>
    <dbReference type="NCBI Taxonomy" id="2867963"/>
    <lineage>
        <taxon>Bacteria</taxon>
        <taxon>Pseudomonadati</taxon>
        <taxon>Bacteroidota</taxon>
        <taxon>Cytophagia</taxon>
        <taxon>Cytophagales</taxon>
        <taxon>Catalimonadaceae</taxon>
        <taxon>Roseihalotalea</taxon>
    </lineage>
</organism>
<dbReference type="InterPro" id="IPR007899">
    <property type="entry name" value="CHAD_dom"/>
</dbReference>
<name>A0AA49JG03_9BACT</name>
<accession>A0AA49JG03</accession>
<proteinExistence type="predicted"/>